<dbReference type="AlphaFoldDB" id="A0A0W7WGS5"/>
<dbReference type="RefSeq" id="WP_058863264.1">
    <property type="nucleotide sequence ID" value="NZ_LPXO01000011.1"/>
</dbReference>
<feature type="coiled-coil region" evidence="1">
    <location>
        <begin position="386"/>
        <end position="492"/>
    </location>
</feature>
<accession>A0A0W7WGS5</accession>
<dbReference type="OrthoDB" id="7810642at2"/>
<keyword evidence="3" id="KW-0472">Membrane</keyword>
<sequence length="586" mass="64153">MTTKPKAKKFRIRRSPNAEPPQDSAAQGSAKPRFSEADPGGPRPGAAATPPPQATASTRPSAPAQPTATPSQAAMPSQRPTQAATPPREDTPSPAPEGEVASAGQVAGETDIEAIRREGLTGRQLRMARRVAQKHGLAPVSDFDAVRLLRARGIDPFQRTNMLELVKEEADTTPARRPDPKVQLPQTVEVKKDQLPSTETASPAARSAAEITRIQRDLAARRRKKMALLLVRLAAFVMLPTLIAGYYFYVVATPMYATKSEFLILKAENSGGAMGSLFSGTQFATNQDAIAVQSYLQSKDAMLRLDQDVGFKEHFTDPSIDPIQRLGAEPSNEEAYTLYKRHIEIGYDPTEGVVKMEVMAADPEIAADFSRALIGYAEERVDNLSLRKRSNAVDDAEIGLAKAEEERRLAQEYLVRLQQEGNIVDPEGRIAALRAQINTYELQLQEKRLQLQALLDNRRPNEAKVDGARGDVRRLEALLAELNAAMTSATEGEGSLAEKAVQIKLAEADLATRDLMLQTALERLEQARRDADSQARYLTTSVEPVASEDPSYPRKFENTILAFLIFAGIYLMVSLTASILREQVSS</sequence>
<dbReference type="InterPro" id="IPR050445">
    <property type="entry name" value="Bact_polysacc_biosynth/exp"/>
</dbReference>
<evidence type="ECO:0000313" key="5">
    <source>
        <dbReference type="Proteomes" id="UP000054396"/>
    </source>
</evidence>
<dbReference type="GO" id="GO:0005886">
    <property type="term" value="C:plasma membrane"/>
    <property type="evidence" value="ECO:0007669"/>
    <property type="project" value="TreeGrafter"/>
</dbReference>
<keyword evidence="3" id="KW-1133">Transmembrane helix</keyword>
<evidence type="ECO:0000313" key="4">
    <source>
        <dbReference type="EMBL" id="KUF09700.1"/>
    </source>
</evidence>
<name>A0A0W7WGS5_9RHOB</name>
<evidence type="ECO:0000256" key="1">
    <source>
        <dbReference type="SAM" id="Coils"/>
    </source>
</evidence>
<dbReference type="STRING" id="1685382.AVJ23_16225"/>
<evidence type="ECO:0000256" key="2">
    <source>
        <dbReference type="SAM" id="MobiDB-lite"/>
    </source>
</evidence>
<dbReference type="EMBL" id="LPXO01000011">
    <property type="protein sequence ID" value="KUF09700.1"/>
    <property type="molecule type" value="Genomic_DNA"/>
</dbReference>
<gene>
    <name evidence="4" type="ORF">AVJ23_16225</name>
</gene>
<dbReference type="PANTHER" id="PTHR32309:SF13">
    <property type="entry name" value="FERRIC ENTEROBACTIN TRANSPORT PROTEIN FEPE"/>
    <property type="match status" value="1"/>
</dbReference>
<evidence type="ECO:0000256" key="3">
    <source>
        <dbReference type="SAM" id="Phobius"/>
    </source>
</evidence>
<protein>
    <submittedName>
        <fullName evidence="4">Capsule biosynthesis protein</fullName>
    </submittedName>
</protein>
<keyword evidence="3" id="KW-0812">Transmembrane</keyword>
<feature type="transmembrane region" description="Helical" evidence="3">
    <location>
        <begin position="560"/>
        <end position="580"/>
    </location>
</feature>
<reference evidence="4 5" key="1">
    <citation type="submission" date="2015-12" db="EMBL/GenBank/DDBJ databases">
        <authorList>
            <person name="Shamseldin A."/>
            <person name="Moawad H."/>
            <person name="Abd El-Rahim W.M."/>
            <person name="Sadowsky M.J."/>
        </authorList>
    </citation>
    <scope>NUCLEOTIDE SEQUENCE [LARGE SCALE GENOMIC DNA]</scope>
    <source>
        <strain evidence="4 5">SJ5A-1</strain>
    </source>
</reference>
<dbReference type="GO" id="GO:0004713">
    <property type="term" value="F:protein tyrosine kinase activity"/>
    <property type="evidence" value="ECO:0007669"/>
    <property type="project" value="TreeGrafter"/>
</dbReference>
<feature type="region of interest" description="Disordered" evidence="2">
    <location>
        <begin position="1"/>
        <end position="112"/>
    </location>
</feature>
<dbReference type="PANTHER" id="PTHR32309">
    <property type="entry name" value="TYROSINE-PROTEIN KINASE"/>
    <property type="match status" value="1"/>
</dbReference>
<comment type="caution">
    <text evidence="4">The sequence shown here is derived from an EMBL/GenBank/DDBJ whole genome shotgun (WGS) entry which is preliminary data.</text>
</comment>
<feature type="compositionally biased region" description="Basic residues" evidence="2">
    <location>
        <begin position="1"/>
        <end position="14"/>
    </location>
</feature>
<feature type="transmembrane region" description="Helical" evidence="3">
    <location>
        <begin position="226"/>
        <end position="249"/>
    </location>
</feature>
<feature type="compositionally biased region" description="Low complexity" evidence="2">
    <location>
        <begin position="44"/>
        <end position="74"/>
    </location>
</feature>
<proteinExistence type="predicted"/>
<keyword evidence="1" id="KW-0175">Coiled coil</keyword>
<organism evidence="4 5">
    <name type="scientific">Pseudoponticoccus marisrubri</name>
    <dbReference type="NCBI Taxonomy" id="1685382"/>
    <lineage>
        <taxon>Bacteria</taxon>
        <taxon>Pseudomonadati</taxon>
        <taxon>Pseudomonadota</taxon>
        <taxon>Alphaproteobacteria</taxon>
        <taxon>Rhodobacterales</taxon>
        <taxon>Roseobacteraceae</taxon>
        <taxon>Pseudoponticoccus</taxon>
    </lineage>
</organism>
<dbReference type="Proteomes" id="UP000054396">
    <property type="component" value="Unassembled WGS sequence"/>
</dbReference>
<keyword evidence="5" id="KW-1185">Reference proteome</keyword>